<evidence type="ECO:0000256" key="12">
    <source>
        <dbReference type="SAM" id="Coils"/>
    </source>
</evidence>
<protein>
    <recommendedName>
        <fullName evidence="3 11">Thymidylate kinase</fullName>
        <ecNumber evidence="2 11">2.7.4.9</ecNumber>
    </recommendedName>
    <alternativeName>
        <fullName evidence="11">dTMP kinase</fullName>
    </alternativeName>
</protein>
<dbReference type="STRING" id="995034.SAMN05216219_0066"/>
<accession>A0A1I4Y9X3</accession>
<dbReference type="SUPFAM" id="SSF52540">
    <property type="entry name" value="P-loop containing nucleoside triphosphate hydrolases"/>
    <property type="match status" value="1"/>
</dbReference>
<dbReference type="InterPro" id="IPR018094">
    <property type="entry name" value="Thymidylate_kinase"/>
</dbReference>
<evidence type="ECO:0000256" key="11">
    <source>
        <dbReference type="HAMAP-Rule" id="MF_00165"/>
    </source>
</evidence>
<dbReference type="PANTHER" id="PTHR10344">
    <property type="entry name" value="THYMIDYLATE KINASE"/>
    <property type="match status" value="1"/>
</dbReference>
<dbReference type="GO" id="GO:0006227">
    <property type="term" value="P:dUDP biosynthetic process"/>
    <property type="evidence" value="ECO:0007669"/>
    <property type="project" value="TreeGrafter"/>
</dbReference>
<keyword evidence="7 11" id="KW-0418">Kinase</keyword>
<evidence type="ECO:0000256" key="4">
    <source>
        <dbReference type="ARBA" id="ARBA00022679"/>
    </source>
</evidence>
<keyword evidence="6 11" id="KW-0547">Nucleotide-binding</keyword>
<dbReference type="RefSeq" id="WP_090707844.1">
    <property type="nucleotide sequence ID" value="NZ_FOVM01000001.1"/>
</dbReference>
<dbReference type="EMBL" id="FOVM01000001">
    <property type="protein sequence ID" value="SFN34881.1"/>
    <property type="molecule type" value="Genomic_DNA"/>
</dbReference>
<keyword evidence="5 11" id="KW-0545">Nucleotide biosynthesis</keyword>
<gene>
    <name evidence="11" type="primary">tmk</name>
    <name evidence="14" type="ORF">SAMN05216219_0066</name>
</gene>
<dbReference type="EC" id="2.7.4.9" evidence="2 11"/>
<dbReference type="CDD" id="cd01672">
    <property type="entry name" value="TMPK"/>
    <property type="match status" value="1"/>
</dbReference>
<keyword evidence="12" id="KW-0175">Coiled coil</keyword>
<sequence>MGRTDSYPGLFITLEGGDGSGKSTQAAELETWLREQGREVVRTREPGGTEVGVEIREIVLHHRGDIAPRAEALLYAADRAHHIASKVRPALERGAVVLQDRYIDSSVAYQGAGRDLGMDEIRDLSMWATGGLMPDLTVLLDLDEDAARLRLDSARTRFDRLEAEASSFHRRVRQVYLELAQAEPGRFLVLDATDAVATLAESIRSRVAALL</sequence>
<evidence type="ECO:0000256" key="1">
    <source>
        <dbReference type="ARBA" id="ARBA00009776"/>
    </source>
</evidence>
<dbReference type="Proteomes" id="UP000198867">
    <property type="component" value="Unassembled WGS sequence"/>
</dbReference>
<comment type="catalytic activity">
    <reaction evidence="9 11">
        <text>dTMP + ATP = dTDP + ADP</text>
        <dbReference type="Rhea" id="RHEA:13517"/>
        <dbReference type="ChEBI" id="CHEBI:30616"/>
        <dbReference type="ChEBI" id="CHEBI:58369"/>
        <dbReference type="ChEBI" id="CHEBI:63528"/>
        <dbReference type="ChEBI" id="CHEBI:456216"/>
        <dbReference type="EC" id="2.7.4.9"/>
    </reaction>
</comment>
<reference evidence="15" key="1">
    <citation type="submission" date="2016-10" db="EMBL/GenBank/DDBJ databases">
        <authorList>
            <person name="Varghese N."/>
            <person name="Submissions S."/>
        </authorList>
    </citation>
    <scope>NUCLEOTIDE SEQUENCE [LARGE SCALE GENOMIC DNA]</scope>
    <source>
        <strain evidence="15">CGMCC 1.11101</strain>
    </source>
</reference>
<evidence type="ECO:0000256" key="3">
    <source>
        <dbReference type="ARBA" id="ARBA00017144"/>
    </source>
</evidence>
<evidence type="ECO:0000256" key="9">
    <source>
        <dbReference type="ARBA" id="ARBA00048743"/>
    </source>
</evidence>
<evidence type="ECO:0000256" key="7">
    <source>
        <dbReference type="ARBA" id="ARBA00022777"/>
    </source>
</evidence>
<evidence type="ECO:0000256" key="10">
    <source>
        <dbReference type="ARBA" id="ARBA00057735"/>
    </source>
</evidence>
<name>A0A1I4Y9X3_9MICO</name>
<dbReference type="GO" id="GO:0006233">
    <property type="term" value="P:dTDP biosynthetic process"/>
    <property type="evidence" value="ECO:0007669"/>
    <property type="project" value="InterPro"/>
</dbReference>
<dbReference type="GO" id="GO:0006235">
    <property type="term" value="P:dTTP biosynthetic process"/>
    <property type="evidence" value="ECO:0007669"/>
    <property type="project" value="UniProtKB-UniRule"/>
</dbReference>
<feature type="binding site" evidence="11">
    <location>
        <begin position="16"/>
        <end position="23"/>
    </location>
    <ligand>
        <name>ATP</name>
        <dbReference type="ChEBI" id="CHEBI:30616"/>
    </ligand>
</feature>
<evidence type="ECO:0000313" key="14">
    <source>
        <dbReference type="EMBL" id="SFN34881.1"/>
    </source>
</evidence>
<dbReference type="OrthoDB" id="9774907at2"/>
<evidence type="ECO:0000256" key="8">
    <source>
        <dbReference type="ARBA" id="ARBA00022840"/>
    </source>
</evidence>
<dbReference type="GO" id="GO:0005524">
    <property type="term" value="F:ATP binding"/>
    <property type="evidence" value="ECO:0007669"/>
    <property type="project" value="UniProtKB-UniRule"/>
</dbReference>
<dbReference type="InterPro" id="IPR039430">
    <property type="entry name" value="Thymidylate_kin-like_dom"/>
</dbReference>
<keyword evidence="15" id="KW-1185">Reference proteome</keyword>
<dbReference type="GO" id="GO:0005829">
    <property type="term" value="C:cytosol"/>
    <property type="evidence" value="ECO:0007669"/>
    <property type="project" value="TreeGrafter"/>
</dbReference>
<evidence type="ECO:0000313" key="15">
    <source>
        <dbReference type="Proteomes" id="UP000198867"/>
    </source>
</evidence>
<dbReference type="FunFam" id="3.40.50.300:FF:000225">
    <property type="entry name" value="Thymidylate kinase"/>
    <property type="match status" value="1"/>
</dbReference>
<comment type="function">
    <text evidence="10 11">Phosphorylation of dTMP to form dTDP in both de novo and salvage pathways of dTTP synthesis.</text>
</comment>
<dbReference type="PANTHER" id="PTHR10344:SF4">
    <property type="entry name" value="UMP-CMP KINASE 2, MITOCHONDRIAL"/>
    <property type="match status" value="1"/>
</dbReference>
<dbReference type="Gene3D" id="3.40.50.300">
    <property type="entry name" value="P-loop containing nucleotide triphosphate hydrolases"/>
    <property type="match status" value="1"/>
</dbReference>
<evidence type="ECO:0000259" key="13">
    <source>
        <dbReference type="Pfam" id="PF02223"/>
    </source>
</evidence>
<dbReference type="AlphaFoldDB" id="A0A1I4Y9X3"/>
<comment type="similarity">
    <text evidence="1 11">Belongs to the thymidylate kinase family.</text>
</comment>
<dbReference type="InterPro" id="IPR027417">
    <property type="entry name" value="P-loop_NTPase"/>
</dbReference>
<dbReference type="GO" id="GO:0004798">
    <property type="term" value="F:dTMP kinase activity"/>
    <property type="evidence" value="ECO:0007669"/>
    <property type="project" value="UniProtKB-UniRule"/>
</dbReference>
<evidence type="ECO:0000256" key="5">
    <source>
        <dbReference type="ARBA" id="ARBA00022727"/>
    </source>
</evidence>
<feature type="coiled-coil region" evidence="12">
    <location>
        <begin position="144"/>
        <end position="171"/>
    </location>
</feature>
<organism evidence="14 15">
    <name type="scientific">Mycetocola miduiensis</name>
    <dbReference type="NCBI Taxonomy" id="995034"/>
    <lineage>
        <taxon>Bacteria</taxon>
        <taxon>Bacillati</taxon>
        <taxon>Actinomycetota</taxon>
        <taxon>Actinomycetes</taxon>
        <taxon>Micrococcales</taxon>
        <taxon>Microbacteriaceae</taxon>
        <taxon>Mycetocola</taxon>
    </lineage>
</organism>
<proteinExistence type="inferred from homology"/>
<keyword evidence="4 11" id="KW-0808">Transferase</keyword>
<dbReference type="HAMAP" id="MF_00165">
    <property type="entry name" value="Thymidylate_kinase"/>
    <property type="match status" value="1"/>
</dbReference>
<dbReference type="Pfam" id="PF02223">
    <property type="entry name" value="Thymidylate_kin"/>
    <property type="match status" value="1"/>
</dbReference>
<evidence type="ECO:0000256" key="2">
    <source>
        <dbReference type="ARBA" id="ARBA00012980"/>
    </source>
</evidence>
<evidence type="ECO:0000256" key="6">
    <source>
        <dbReference type="ARBA" id="ARBA00022741"/>
    </source>
</evidence>
<feature type="domain" description="Thymidylate kinase-like" evidence="13">
    <location>
        <begin position="14"/>
        <end position="203"/>
    </location>
</feature>
<keyword evidence="8 11" id="KW-0067">ATP-binding</keyword>
<dbReference type="NCBIfam" id="TIGR00041">
    <property type="entry name" value="DTMP_kinase"/>
    <property type="match status" value="1"/>
</dbReference>